<reference evidence="11" key="1">
    <citation type="submission" date="2015-01" db="EMBL/GenBank/DDBJ databases">
        <authorList>
            <person name="Manzoor Shahid"/>
            <person name="Zubair Saima"/>
        </authorList>
    </citation>
    <scope>NUCLEOTIDE SEQUENCE [LARGE SCALE GENOMIC DNA]</scope>
    <source>
        <strain evidence="11">V1</strain>
    </source>
</reference>
<dbReference type="Gene3D" id="3.30.930.10">
    <property type="entry name" value="Bira Bifunctional Protein, Domain 2"/>
    <property type="match status" value="1"/>
</dbReference>
<evidence type="ECO:0000259" key="9">
    <source>
        <dbReference type="PROSITE" id="PS50862"/>
    </source>
</evidence>
<proteinExistence type="inferred from homology"/>
<dbReference type="PANTHER" id="PTHR11476:SF7">
    <property type="entry name" value="HISTIDINE--TRNA LIGASE"/>
    <property type="match status" value="1"/>
</dbReference>
<keyword evidence="4 7" id="KW-0067">ATP-binding</keyword>
<keyword evidence="5 7" id="KW-0648">Protein biosynthesis</keyword>
<evidence type="ECO:0000256" key="7">
    <source>
        <dbReference type="HAMAP-Rule" id="MF_00127"/>
    </source>
</evidence>
<keyword evidence="11" id="KW-1185">Reference proteome</keyword>
<keyword evidence="7 10" id="KW-0436">Ligase</keyword>
<dbReference type="GO" id="GO:0005737">
    <property type="term" value="C:cytoplasm"/>
    <property type="evidence" value="ECO:0007669"/>
    <property type="project" value="UniProtKB-SubCell"/>
</dbReference>
<comment type="similarity">
    <text evidence="1 7">Belongs to the class-II aminoacyl-tRNA synthetase family.</text>
</comment>
<comment type="catalytic activity">
    <reaction evidence="6 7">
        <text>tRNA(His) + L-histidine + ATP = L-histidyl-tRNA(His) + AMP + diphosphate + H(+)</text>
        <dbReference type="Rhea" id="RHEA:17313"/>
        <dbReference type="Rhea" id="RHEA-COMP:9665"/>
        <dbReference type="Rhea" id="RHEA-COMP:9689"/>
        <dbReference type="ChEBI" id="CHEBI:15378"/>
        <dbReference type="ChEBI" id="CHEBI:30616"/>
        <dbReference type="ChEBI" id="CHEBI:33019"/>
        <dbReference type="ChEBI" id="CHEBI:57595"/>
        <dbReference type="ChEBI" id="CHEBI:78442"/>
        <dbReference type="ChEBI" id="CHEBI:78527"/>
        <dbReference type="ChEBI" id="CHEBI:456215"/>
        <dbReference type="EC" id="6.1.1.21"/>
    </reaction>
</comment>
<dbReference type="InterPro" id="IPR006195">
    <property type="entry name" value="aa-tRNA-synth_II"/>
</dbReference>
<protein>
    <recommendedName>
        <fullName evidence="7">Histidine--tRNA ligase</fullName>
        <ecNumber evidence="7">6.1.1.21</ecNumber>
    </recommendedName>
    <alternativeName>
        <fullName evidence="7">Histidyl-tRNA synthetase</fullName>
        <shortName evidence="7">HisRS</shortName>
    </alternativeName>
</protein>
<dbReference type="RefSeq" id="WP_044634618.1">
    <property type="nucleotide sequence ID" value="NZ_CDNC01000013.1"/>
</dbReference>
<dbReference type="PANTHER" id="PTHR11476">
    <property type="entry name" value="HISTIDYL-TRNA SYNTHETASE"/>
    <property type="match status" value="1"/>
</dbReference>
<dbReference type="GO" id="GO:0005524">
    <property type="term" value="F:ATP binding"/>
    <property type="evidence" value="ECO:0007669"/>
    <property type="project" value="UniProtKB-UniRule"/>
</dbReference>
<dbReference type="InterPro" id="IPR036621">
    <property type="entry name" value="Anticodon-bd_dom_sf"/>
</dbReference>
<dbReference type="SUPFAM" id="SSF55681">
    <property type="entry name" value="Class II aaRS and biotin synthetases"/>
    <property type="match status" value="1"/>
</dbReference>
<dbReference type="NCBIfam" id="TIGR00442">
    <property type="entry name" value="hisS"/>
    <property type="match status" value="1"/>
</dbReference>
<evidence type="ECO:0000256" key="5">
    <source>
        <dbReference type="ARBA" id="ARBA00022917"/>
    </source>
</evidence>
<evidence type="ECO:0000256" key="8">
    <source>
        <dbReference type="PIRSR" id="PIRSR001549-1"/>
    </source>
</evidence>
<accession>A0A0B7GW10</accession>
<evidence type="ECO:0000313" key="11">
    <source>
        <dbReference type="Proteomes" id="UP000042527"/>
    </source>
</evidence>
<comment type="subunit">
    <text evidence="2 7">Homodimer.</text>
</comment>
<dbReference type="EC" id="6.1.1.21" evidence="7"/>
<name>A0A0B7GW10_TREPH</name>
<dbReference type="Pfam" id="PF13393">
    <property type="entry name" value="tRNA-synt_His"/>
    <property type="match status" value="1"/>
</dbReference>
<organism evidence="10 11">
    <name type="scientific">Treponema phagedenis</name>
    <dbReference type="NCBI Taxonomy" id="162"/>
    <lineage>
        <taxon>Bacteria</taxon>
        <taxon>Pseudomonadati</taxon>
        <taxon>Spirochaetota</taxon>
        <taxon>Spirochaetia</taxon>
        <taxon>Spirochaetales</taxon>
        <taxon>Treponemataceae</taxon>
        <taxon>Treponema</taxon>
    </lineage>
</organism>
<dbReference type="EMBL" id="CDNC01000013">
    <property type="protein sequence ID" value="CEM61742.1"/>
    <property type="molecule type" value="Genomic_DNA"/>
</dbReference>
<keyword evidence="7" id="KW-0963">Cytoplasm</keyword>
<feature type="binding site" evidence="8">
    <location>
        <position position="277"/>
    </location>
    <ligand>
        <name>L-histidine</name>
        <dbReference type="ChEBI" id="CHEBI:57595"/>
    </ligand>
</feature>
<gene>
    <name evidence="7 10" type="primary">hisS</name>
    <name evidence="10" type="ORF">TPHV1_200032</name>
</gene>
<evidence type="ECO:0000256" key="4">
    <source>
        <dbReference type="ARBA" id="ARBA00022840"/>
    </source>
</evidence>
<evidence type="ECO:0000256" key="1">
    <source>
        <dbReference type="ARBA" id="ARBA00008226"/>
    </source>
</evidence>
<dbReference type="HAMAP" id="MF_00127">
    <property type="entry name" value="His_tRNA_synth"/>
    <property type="match status" value="1"/>
</dbReference>
<dbReference type="InterPro" id="IPR045864">
    <property type="entry name" value="aa-tRNA-synth_II/BPL/LPL"/>
</dbReference>
<dbReference type="OrthoDB" id="9800814at2"/>
<feature type="domain" description="Aminoacyl-transfer RNA synthetases class-II family profile" evidence="9">
    <location>
        <begin position="27"/>
        <end position="375"/>
    </location>
</feature>
<dbReference type="Proteomes" id="UP000042527">
    <property type="component" value="Unassembled WGS sequence"/>
</dbReference>
<dbReference type="Gene3D" id="3.40.50.800">
    <property type="entry name" value="Anticodon-binding domain"/>
    <property type="match status" value="1"/>
</dbReference>
<feature type="binding site" evidence="8">
    <location>
        <position position="130"/>
    </location>
    <ligand>
        <name>L-histidine</name>
        <dbReference type="ChEBI" id="CHEBI:57595"/>
    </ligand>
</feature>
<dbReference type="CDD" id="cd00773">
    <property type="entry name" value="HisRS-like_core"/>
    <property type="match status" value="1"/>
</dbReference>
<evidence type="ECO:0000256" key="6">
    <source>
        <dbReference type="ARBA" id="ARBA00047639"/>
    </source>
</evidence>
<dbReference type="InterPro" id="IPR041715">
    <property type="entry name" value="HisRS-like_core"/>
</dbReference>
<keyword evidence="7" id="KW-0030">Aminoacyl-tRNA synthetase</keyword>
<dbReference type="PIRSF" id="PIRSF001549">
    <property type="entry name" value="His-tRNA_synth"/>
    <property type="match status" value="1"/>
</dbReference>
<evidence type="ECO:0000313" key="10">
    <source>
        <dbReference type="EMBL" id="CEM61742.1"/>
    </source>
</evidence>
<feature type="binding site" evidence="8">
    <location>
        <begin position="82"/>
        <end position="84"/>
    </location>
    <ligand>
        <name>L-histidine</name>
        <dbReference type="ChEBI" id="CHEBI:57595"/>
    </ligand>
</feature>
<comment type="subcellular location">
    <subcellularLocation>
        <location evidence="7">Cytoplasm</location>
    </subcellularLocation>
</comment>
<keyword evidence="3 7" id="KW-0547">Nucleotide-binding</keyword>
<evidence type="ECO:0000256" key="3">
    <source>
        <dbReference type="ARBA" id="ARBA00022741"/>
    </source>
</evidence>
<dbReference type="InterPro" id="IPR015807">
    <property type="entry name" value="His-tRNA-ligase"/>
</dbReference>
<dbReference type="SUPFAM" id="SSF52954">
    <property type="entry name" value="Class II aaRS ABD-related"/>
    <property type="match status" value="1"/>
</dbReference>
<sequence>MSDLISARILKGFRDFLPEAEIRRALLIEKLTEVFREAGFVPIDTPALEYSDVLLRKSGGETEKQVFRFTDNGGRDVALRFDLTVPFARFVAEHYSQLYFPFKRYHIAKVWRGEKPQAGRFREFVQCDFDIVGSDAACTDFEILKLMRQSLKAIGVDKILIHVSHRAIFNRFLTRLQLTEKSADVLRIVDKLAKVGEAQVLEELTALSDEASAQKILSYIKGGVPAVKPELFEQTLAYIEELAGGPAADTEHMREIYRLISALGINEFYVLDPSITRGLDYYTGVVFETFLTELPEIGSVCSGGRYDNLTGLYMKENISGTGASIGLDRLLAGLEQLGKINKDEGFISALVFCTGDADIARNQQIAAYLTEHGIPCEVFPDPKKMAQQYTYAEKKYIPWGIFPETSAGSIEDQQITLKHLPTRAEEKIPLRLAQEKIKTKAQ</sequence>
<feature type="binding site" evidence="8">
    <location>
        <position position="126"/>
    </location>
    <ligand>
        <name>L-histidine</name>
        <dbReference type="ChEBI" id="CHEBI:57595"/>
    </ligand>
</feature>
<dbReference type="GO" id="GO:0004821">
    <property type="term" value="F:histidine-tRNA ligase activity"/>
    <property type="evidence" value="ECO:0007669"/>
    <property type="project" value="UniProtKB-UniRule"/>
</dbReference>
<dbReference type="InterPro" id="IPR004516">
    <property type="entry name" value="HisRS/HisZ"/>
</dbReference>
<dbReference type="AlphaFoldDB" id="A0A0B7GW10"/>
<dbReference type="PROSITE" id="PS50862">
    <property type="entry name" value="AA_TRNA_LIGASE_II"/>
    <property type="match status" value="1"/>
</dbReference>
<dbReference type="GO" id="GO:0006427">
    <property type="term" value="P:histidyl-tRNA aminoacylation"/>
    <property type="evidence" value="ECO:0007669"/>
    <property type="project" value="UniProtKB-UniRule"/>
</dbReference>
<feature type="binding site" evidence="8">
    <location>
        <position position="112"/>
    </location>
    <ligand>
        <name>L-histidine</name>
        <dbReference type="ChEBI" id="CHEBI:57595"/>
    </ligand>
</feature>
<evidence type="ECO:0000256" key="2">
    <source>
        <dbReference type="ARBA" id="ARBA00011738"/>
    </source>
</evidence>
<feature type="binding site" evidence="8">
    <location>
        <begin position="281"/>
        <end position="282"/>
    </location>
    <ligand>
        <name>L-histidine</name>
        <dbReference type="ChEBI" id="CHEBI:57595"/>
    </ligand>
</feature>